<organism evidence="3 4">
    <name type="scientific">Streptomyces rubrolavendulae</name>
    <dbReference type="NCBI Taxonomy" id="285473"/>
    <lineage>
        <taxon>Bacteria</taxon>
        <taxon>Bacillati</taxon>
        <taxon>Actinomycetota</taxon>
        <taxon>Actinomycetes</taxon>
        <taxon>Kitasatosporales</taxon>
        <taxon>Streptomycetaceae</taxon>
        <taxon>Streptomyces</taxon>
    </lineage>
</organism>
<dbReference type="AlphaFoldDB" id="A0A1D8FY16"/>
<feature type="compositionally biased region" description="Pro residues" evidence="1">
    <location>
        <begin position="123"/>
        <end position="144"/>
    </location>
</feature>
<feature type="compositionally biased region" description="Low complexity" evidence="1">
    <location>
        <begin position="109"/>
        <end position="122"/>
    </location>
</feature>
<feature type="domain" description="DUF2510" evidence="2">
    <location>
        <begin position="7"/>
        <end position="38"/>
    </location>
</feature>
<feature type="region of interest" description="Disordered" evidence="1">
    <location>
        <begin position="100"/>
        <end position="150"/>
    </location>
</feature>
<dbReference type="InterPro" id="IPR018929">
    <property type="entry name" value="DUF2510"/>
</dbReference>
<evidence type="ECO:0000256" key="1">
    <source>
        <dbReference type="SAM" id="MobiDB-lite"/>
    </source>
</evidence>
<evidence type="ECO:0000313" key="3">
    <source>
        <dbReference type="EMBL" id="AOT58046.1"/>
    </source>
</evidence>
<evidence type="ECO:0000259" key="2">
    <source>
        <dbReference type="Pfam" id="PF10708"/>
    </source>
</evidence>
<reference evidence="3 4" key="1">
    <citation type="submission" date="2016-09" db="EMBL/GenBank/DDBJ databases">
        <title>Streptomyces rubrolavendulae MJM4426 Genome sequencing and assembly.</title>
        <authorList>
            <person name="Kim J.-G."/>
        </authorList>
    </citation>
    <scope>NUCLEOTIDE SEQUENCE [LARGE SCALE GENOMIC DNA]</scope>
    <source>
        <strain evidence="3 4">MJM4426</strain>
    </source>
</reference>
<evidence type="ECO:0000313" key="4">
    <source>
        <dbReference type="Proteomes" id="UP000095349"/>
    </source>
</evidence>
<dbReference type="Proteomes" id="UP000095349">
    <property type="component" value="Chromosome"/>
</dbReference>
<dbReference type="PRINTS" id="PR01217">
    <property type="entry name" value="PRICHEXTENSN"/>
</dbReference>
<dbReference type="RefSeq" id="WP_237282138.1">
    <property type="nucleotide sequence ID" value="NZ_CP017316.1"/>
</dbReference>
<name>A0A1D8FY16_9ACTN</name>
<dbReference type="KEGG" id="srn:A4G23_00849"/>
<dbReference type="EMBL" id="CP017316">
    <property type="protein sequence ID" value="AOT58046.1"/>
    <property type="molecule type" value="Genomic_DNA"/>
</dbReference>
<gene>
    <name evidence="3" type="ORF">A4G23_00849</name>
</gene>
<protein>
    <recommendedName>
        <fullName evidence="2">DUF2510 domain-containing protein</fullName>
    </recommendedName>
</protein>
<feature type="region of interest" description="Disordered" evidence="1">
    <location>
        <begin position="1"/>
        <end position="62"/>
    </location>
</feature>
<dbReference type="PATRIC" id="fig|285473.5.peg.891"/>
<proteinExistence type="predicted"/>
<keyword evidence="4" id="KW-1185">Reference proteome</keyword>
<feature type="compositionally biased region" description="Pro residues" evidence="1">
    <location>
        <begin position="45"/>
        <end position="61"/>
    </location>
</feature>
<dbReference type="STRING" id="285473.A4G23_00849"/>
<dbReference type="Pfam" id="PF10708">
    <property type="entry name" value="DUF2510"/>
    <property type="match status" value="1"/>
</dbReference>
<accession>A0A1D8FY16</accession>
<sequence>MSMTTPPGWYPDPAAPAAERWWDGTAWTGHTRPADGAAQPRAAVVPPPATPAAPPVPPAPYPTAVVVPPRRSGGRAVQAAVAALAVAAVVAGALLLRPGGDGGPEARRPPAAGPATGPGSARPAPPAPAPPQPSAEPATAPPSAAPADDGSVLVDQLNGVTLPVPAGWRRPEYGVGQGAVMATTDERTCPAGSRPCPYGRVVSRTLVSAAPTPKAMAEADVAHAAEELYGEDVLGGSPYGGVRSHQVVAARETVVAGRTGYLVRWRVTTGEGPGGHVQSLVFPSPSGTEQPVAVRFAFDAGPGGPPLSLMDEITRGIRPVGGPTGGGVGSSIAPGG</sequence>